<dbReference type="InterPro" id="IPR002172">
    <property type="entry name" value="LDrepeatLR_classA_rpt"/>
</dbReference>
<evidence type="ECO:0000256" key="16">
    <source>
        <dbReference type="ARBA" id="ARBA00023157"/>
    </source>
</evidence>
<evidence type="ECO:0000256" key="23">
    <source>
        <dbReference type="SAM" id="MobiDB-lite"/>
    </source>
</evidence>
<keyword evidence="7" id="KW-0245">EGF-like domain</keyword>
<evidence type="ECO:0000313" key="26">
    <source>
        <dbReference type="EMBL" id="QHO62443.1"/>
    </source>
</evidence>
<keyword evidence="14" id="KW-0473">Membrane attack complex</keyword>
<evidence type="ECO:0000256" key="12">
    <source>
        <dbReference type="ARBA" id="ARBA00022859"/>
    </source>
</evidence>
<dbReference type="PANTHER" id="PTHR45742">
    <property type="entry name" value="COMPLEMENT COMPONENT C6"/>
    <property type="match status" value="1"/>
</dbReference>
<dbReference type="SMART" id="SM00457">
    <property type="entry name" value="MACPF"/>
    <property type="match status" value="1"/>
</dbReference>
<evidence type="ECO:0000256" key="5">
    <source>
        <dbReference type="ARBA" id="ARBA00022452"/>
    </source>
</evidence>
<keyword evidence="24" id="KW-0732">Signal</keyword>
<dbReference type="SUPFAM" id="SSF57424">
    <property type="entry name" value="LDL receptor-like module"/>
    <property type="match status" value="1"/>
</dbReference>
<evidence type="ECO:0000256" key="13">
    <source>
        <dbReference type="ARBA" id="ARBA00022875"/>
    </source>
</evidence>
<dbReference type="InterPro" id="IPR036055">
    <property type="entry name" value="LDL_receptor-like_sf"/>
</dbReference>
<feature type="disulfide bond" evidence="22">
    <location>
        <begin position="96"/>
        <end position="108"/>
    </location>
</feature>
<dbReference type="PROSITE" id="PS00279">
    <property type="entry name" value="MACPF_1"/>
    <property type="match status" value="1"/>
</dbReference>
<evidence type="ECO:0000256" key="11">
    <source>
        <dbReference type="ARBA" id="ARBA00022852"/>
    </source>
</evidence>
<keyword evidence="13" id="KW-0180">Complement pathway</keyword>
<keyword evidence="15" id="KW-0472">Membrane</keyword>
<dbReference type="PRINTS" id="PR00764">
    <property type="entry name" value="COMPLEMENTC9"/>
</dbReference>
<reference evidence="26" key="1">
    <citation type="submission" date="2019-06" db="EMBL/GenBank/DDBJ databases">
        <authorList>
            <person name="Wang J."/>
            <person name="Wang Q."/>
            <person name="Sha Z."/>
        </authorList>
    </citation>
    <scope>NUCLEOTIDE SEQUENCE</scope>
</reference>
<keyword evidence="11" id="KW-0204">Cytolysis</keyword>
<dbReference type="CDD" id="cd00112">
    <property type="entry name" value="LDLa"/>
    <property type="match status" value="1"/>
</dbReference>
<evidence type="ECO:0000256" key="1">
    <source>
        <dbReference type="ARBA" id="ARBA00004276"/>
    </source>
</evidence>
<evidence type="ECO:0000256" key="17">
    <source>
        <dbReference type="ARBA" id="ARBA00023162"/>
    </source>
</evidence>
<dbReference type="GO" id="GO:0005576">
    <property type="term" value="C:extracellular region"/>
    <property type="evidence" value="ECO:0007669"/>
    <property type="project" value="UniProtKB-SubCell"/>
</dbReference>
<dbReference type="Pfam" id="PF00057">
    <property type="entry name" value="Ldl_recept_a"/>
    <property type="match status" value="1"/>
</dbReference>
<evidence type="ECO:0000256" key="2">
    <source>
        <dbReference type="ARBA" id="ARBA00004613"/>
    </source>
</evidence>
<organism evidence="26">
    <name type="scientific">Cynoglossus semilaevis</name>
    <name type="common">Tongue sole</name>
    <dbReference type="NCBI Taxonomy" id="244447"/>
    <lineage>
        <taxon>Eukaryota</taxon>
        <taxon>Metazoa</taxon>
        <taxon>Chordata</taxon>
        <taxon>Craniata</taxon>
        <taxon>Vertebrata</taxon>
        <taxon>Euteleostomi</taxon>
        <taxon>Actinopterygii</taxon>
        <taxon>Neopterygii</taxon>
        <taxon>Teleostei</taxon>
        <taxon>Neoteleostei</taxon>
        <taxon>Acanthomorphata</taxon>
        <taxon>Carangaria</taxon>
        <taxon>Pleuronectiformes</taxon>
        <taxon>Pleuronectoidei</taxon>
        <taxon>Cynoglossidae</taxon>
        <taxon>Cynoglossinae</taxon>
        <taxon>Cynoglossus</taxon>
    </lineage>
</organism>
<evidence type="ECO:0000256" key="3">
    <source>
        <dbReference type="ARBA" id="ARBA00009214"/>
    </source>
</evidence>
<keyword evidence="9" id="KW-0399">Innate immunity</keyword>
<keyword evidence="8" id="KW-1052">Target cell membrane</keyword>
<evidence type="ECO:0000256" key="9">
    <source>
        <dbReference type="ARBA" id="ARBA00022588"/>
    </source>
</evidence>
<keyword evidence="18" id="KW-0325">Glycoprotein</keyword>
<dbReference type="AlphaFoldDB" id="A0A6B9VNV3"/>
<evidence type="ECO:0000256" key="15">
    <source>
        <dbReference type="ARBA" id="ARBA00023136"/>
    </source>
</evidence>
<evidence type="ECO:0000256" key="24">
    <source>
        <dbReference type="SAM" id="SignalP"/>
    </source>
</evidence>
<dbReference type="InterPro" id="IPR020863">
    <property type="entry name" value="MACPF_CS"/>
</dbReference>
<keyword evidence="10" id="KW-0812">Transmembrane</keyword>
<name>A0A6B9VNV3_CYNSE</name>
<dbReference type="GO" id="GO:0006957">
    <property type="term" value="P:complement activation, alternative pathway"/>
    <property type="evidence" value="ECO:0007669"/>
    <property type="project" value="UniProtKB-KW"/>
</dbReference>
<keyword evidence="17" id="KW-0179">Complement alternate pathway</keyword>
<feature type="signal peptide" evidence="24">
    <location>
        <begin position="1"/>
        <end position="26"/>
    </location>
</feature>
<evidence type="ECO:0000256" key="19">
    <source>
        <dbReference type="ARBA" id="ARBA00023298"/>
    </source>
</evidence>
<proteinExistence type="evidence at transcript level"/>
<dbReference type="Pfam" id="PF01823">
    <property type="entry name" value="MACPF"/>
    <property type="match status" value="1"/>
</dbReference>
<comment type="subcellular location">
    <subcellularLocation>
        <location evidence="2">Secreted</location>
    </subcellularLocation>
    <subcellularLocation>
        <location evidence="1">Target cell membrane</location>
        <topology evidence="1">Multi-pass membrane protein</topology>
    </subcellularLocation>
</comment>
<protein>
    <recommendedName>
        <fullName evidence="4">Complement component C9</fullName>
    </recommendedName>
</protein>
<dbReference type="GO" id="GO:0005579">
    <property type="term" value="C:membrane attack complex"/>
    <property type="evidence" value="ECO:0007669"/>
    <property type="project" value="UniProtKB-KW"/>
</dbReference>
<dbReference type="SUPFAM" id="SSF82895">
    <property type="entry name" value="TSP-1 type 1 repeat"/>
    <property type="match status" value="1"/>
</dbReference>
<dbReference type="GO" id="GO:0031640">
    <property type="term" value="P:killing of cells of another organism"/>
    <property type="evidence" value="ECO:0007669"/>
    <property type="project" value="UniProtKB-KW"/>
</dbReference>
<evidence type="ECO:0000256" key="18">
    <source>
        <dbReference type="ARBA" id="ARBA00023180"/>
    </source>
</evidence>
<keyword evidence="6" id="KW-0964">Secreted</keyword>
<dbReference type="InterPro" id="IPR023415">
    <property type="entry name" value="LDLR_class-A_CS"/>
</dbReference>
<comment type="similarity">
    <text evidence="3">Belongs to the complement C6/C7/C8/C9 family.</text>
</comment>
<feature type="chain" id="PRO_5025678436" description="Complement component C9" evidence="24">
    <location>
        <begin position="27"/>
        <end position="600"/>
    </location>
</feature>
<dbReference type="SMART" id="SM00209">
    <property type="entry name" value="TSP1"/>
    <property type="match status" value="1"/>
</dbReference>
<feature type="region of interest" description="Disordered" evidence="23">
    <location>
        <begin position="240"/>
        <end position="267"/>
    </location>
</feature>
<comment type="function">
    <text evidence="20">Pore-forming component of the membrane attack complex (MAC), a multiprotein complex activated by the complement cascade, which inserts into a target cell membrane and forms a pore, leading to target cell membrane rupture and cell lysis. The MAC is initiated by proteolytic cleavage of C5 into complement C5b in response to the classical, alternative, lectin and GZMK complement pathways. The complement pathways consist in a cascade of proteins that leads to phagocytosis and breakdown of pathogens and signaling that strengthens the adaptive immune system. Constitutes the pore-forming subunit of the MAC complex: during MAC assembly, C9 associates with the C5b8 intermediate complex, and polymerizes to complete the pore.</text>
</comment>
<dbReference type="Gene3D" id="2.20.100.10">
    <property type="entry name" value="Thrombospondin type-1 (TSP1) repeat"/>
    <property type="match status" value="1"/>
</dbReference>
<evidence type="ECO:0000256" key="6">
    <source>
        <dbReference type="ARBA" id="ARBA00022525"/>
    </source>
</evidence>
<keyword evidence="12" id="KW-0391">Immunity</keyword>
<keyword evidence="5" id="KW-1134">Transmembrane beta strand</keyword>
<comment type="caution">
    <text evidence="22">Lacks conserved residue(s) required for the propagation of feature annotation.</text>
</comment>
<dbReference type="PROSITE" id="PS50092">
    <property type="entry name" value="TSP1"/>
    <property type="match status" value="2"/>
</dbReference>
<evidence type="ECO:0000256" key="21">
    <source>
        <dbReference type="ARBA" id="ARBA00093512"/>
    </source>
</evidence>
<dbReference type="GO" id="GO:0044218">
    <property type="term" value="C:other organism cell membrane"/>
    <property type="evidence" value="ECO:0007669"/>
    <property type="project" value="UniProtKB-KW"/>
</dbReference>
<evidence type="ECO:0000256" key="8">
    <source>
        <dbReference type="ARBA" id="ARBA00022537"/>
    </source>
</evidence>
<evidence type="ECO:0000256" key="22">
    <source>
        <dbReference type="PROSITE-ProRule" id="PRU00124"/>
    </source>
</evidence>
<dbReference type="InterPro" id="IPR020864">
    <property type="entry name" value="MACPF"/>
</dbReference>
<feature type="domain" description="MACPF" evidence="25">
    <location>
        <begin position="133"/>
        <end position="506"/>
    </location>
</feature>
<evidence type="ECO:0000256" key="14">
    <source>
        <dbReference type="ARBA" id="ARBA00023058"/>
    </source>
</evidence>
<keyword evidence="19" id="KW-1053">Target membrane</keyword>
<accession>A0A6B9VNV3</accession>
<dbReference type="InterPro" id="IPR001862">
    <property type="entry name" value="MAC_perforin"/>
</dbReference>
<dbReference type="PROSITE" id="PS01209">
    <property type="entry name" value="LDLRA_1"/>
    <property type="match status" value="1"/>
</dbReference>
<dbReference type="GO" id="GO:0006958">
    <property type="term" value="P:complement activation, classical pathway"/>
    <property type="evidence" value="ECO:0007669"/>
    <property type="project" value="UniProtKB-KW"/>
</dbReference>
<dbReference type="PROSITE" id="PS51412">
    <property type="entry name" value="MACPF_2"/>
    <property type="match status" value="1"/>
</dbReference>
<dbReference type="PANTHER" id="PTHR45742:SF3">
    <property type="entry name" value="COMPLEMENT COMPONENT C9"/>
    <property type="match status" value="1"/>
</dbReference>
<dbReference type="Gene3D" id="4.10.400.10">
    <property type="entry name" value="Low-density Lipoprotein Receptor"/>
    <property type="match status" value="1"/>
</dbReference>
<dbReference type="InterPro" id="IPR000884">
    <property type="entry name" value="TSP1_rpt"/>
</dbReference>
<feature type="disulfide bond" evidence="22">
    <location>
        <begin position="103"/>
        <end position="121"/>
    </location>
</feature>
<evidence type="ECO:0000256" key="7">
    <source>
        <dbReference type="ARBA" id="ARBA00022536"/>
    </source>
</evidence>
<evidence type="ECO:0000256" key="20">
    <source>
        <dbReference type="ARBA" id="ARBA00093294"/>
    </source>
</evidence>
<evidence type="ECO:0000259" key="25">
    <source>
        <dbReference type="PROSITE" id="PS51412"/>
    </source>
</evidence>
<sequence length="600" mass="66336" precursor="true">MRTVVFLQLALCGLCLTLTLTGEGMAVNIPDPAPVDCQWGRWTDWGPCDPCTKTRRRSRTIERFGQFGGTACQGSLGEREFCAPRAQCNSTEYPVCSDSEFQCESGFCVKKRLMCNGDYDCEDGSDEDCDDPSHKPCRTRILESNEQARTAGYGINILGADPRMNPFNNDFFNGKCDTVKNPSTEQHDRIPWNIGILQYQTLVEETFSREIYENTHSLLRELLTEMSSKVEGGINIKLSPSEQSLSSSSSSAPSTDSSSSSGTVSGSVGLEGSFSKKSMIKDVTEYTTIKNKSFMRIKGRVQLSTYRLRSYQLQVADEFIQHIKSLPLEYEKGIYFAFLEDYGTHYTRNGKTGGEYQLIYVLNEDTVKQRNLTERQLQNCVKVGLKADIAEAVDGHISRDGCDDVTTKNEGNSQGKAVVDKVMTAVKGGNLESAVAMRAKLNKDGVMDLATIQNWARTIPNVPALINSESEPIYMLVPLDLPSANEKISNMKRAINEYIAEYSVCKCKPCHNGGTLTLLDGKCICLCSNLFEGEACQNFKGDNAKNSGTRPNVSQEGNWMCWSSWSTCSGLKRTRSRGCNKDGLNGAARCRGDGTSEEFC</sequence>
<keyword evidence="16 22" id="KW-1015">Disulfide bond</keyword>
<comment type="subunit">
    <text evidence="21">Homooligomer; about 20 C9 chains oligomerize to give rise to a huge beta-barrel that forms a 100 Angstrom diameter pore in target membranes. Component of the membrane attack complex (MAC), composed of complement C5b, C6, C7, C8A, C8B, C8G and multiple copies of the pore-forming subunit C9.</text>
</comment>
<dbReference type="PROSITE" id="PS50068">
    <property type="entry name" value="LDLRA_2"/>
    <property type="match status" value="1"/>
</dbReference>
<dbReference type="EMBL" id="MN067532">
    <property type="protein sequence ID" value="QHO62443.1"/>
    <property type="molecule type" value="mRNA"/>
</dbReference>
<dbReference type="SMART" id="SM00192">
    <property type="entry name" value="LDLa"/>
    <property type="match status" value="1"/>
</dbReference>
<evidence type="ECO:0000256" key="4">
    <source>
        <dbReference type="ARBA" id="ARBA00018261"/>
    </source>
</evidence>
<evidence type="ECO:0000256" key="10">
    <source>
        <dbReference type="ARBA" id="ARBA00022692"/>
    </source>
</evidence>
<dbReference type="InterPro" id="IPR036383">
    <property type="entry name" value="TSP1_rpt_sf"/>
</dbReference>